<dbReference type="AlphaFoldDB" id="A0A815PAN3"/>
<protein>
    <submittedName>
        <fullName evidence="1">Uncharacterized protein</fullName>
    </submittedName>
</protein>
<gene>
    <name evidence="1" type="ORF">QVE165_LOCUS39986</name>
</gene>
<accession>A0A815PAN3</accession>
<reference evidence="1" key="1">
    <citation type="submission" date="2021-02" db="EMBL/GenBank/DDBJ databases">
        <authorList>
            <person name="Nowell W R."/>
        </authorList>
    </citation>
    <scope>NUCLEOTIDE SEQUENCE</scope>
</reference>
<keyword evidence="2" id="KW-1185">Reference proteome</keyword>
<proteinExistence type="predicted"/>
<dbReference type="OrthoDB" id="10056898at2759"/>
<dbReference type="Proteomes" id="UP000663832">
    <property type="component" value="Unassembled WGS sequence"/>
</dbReference>
<sequence>MPRDIEEIFNLLGRAVGNRIAARLIFGCSRPAARSTIRALSIERDLISDACEDAIHKISGEEKENQNIMVPLLTSLSASQARNHGNQLTSNELQKALCHVAALMEMEEKKNRKTSFKKVSDNHINSANDNIYHRCFLNKIHNLYFQ</sequence>
<comment type="caution">
    <text evidence="1">The sequence shown here is derived from an EMBL/GenBank/DDBJ whole genome shotgun (WGS) entry which is preliminary data.</text>
</comment>
<evidence type="ECO:0000313" key="1">
    <source>
        <dbReference type="EMBL" id="CAF1446322.1"/>
    </source>
</evidence>
<organism evidence="1 2">
    <name type="scientific">Adineta steineri</name>
    <dbReference type="NCBI Taxonomy" id="433720"/>
    <lineage>
        <taxon>Eukaryota</taxon>
        <taxon>Metazoa</taxon>
        <taxon>Spiralia</taxon>
        <taxon>Gnathifera</taxon>
        <taxon>Rotifera</taxon>
        <taxon>Eurotatoria</taxon>
        <taxon>Bdelloidea</taxon>
        <taxon>Adinetida</taxon>
        <taxon>Adinetidae</taxon>
        <taxon>Adineta</taxon>
    </lineage>
</organism>
<dbReference type="EMBL" id="CAJNOM010000452">
    <property type="protein sequence ID" value="CAF1446322.1"/>
    <property type="molecule type" value="Genomic_DNA"/>
</dbReference>
<evidence type="ECO:0000313" key="2">
    <source>
        <dbReference type="Proteomes" id="UP000663832"/>
    </source>
</evidence>
<name>A0A815PAN3_9BILA</name>